<dbReference type="EMBL" id="FODB01000030">
    <property type="protein sequence ID" value="SEN89854.1"/>
    <property type="molecule type" value="Genomic_DNA"/>
</dbReference>
<evidence type="ECO:0000313" key="1">
    <source>
        <dbReference type="EMBL" id="SEN89854.1"/>
    </source>
</evidence>
<dbReference type="Proteomes" id="UP000199493">
    <property type="component" value="Unassembled WGS sequence"/>
</dbReference>
<reference evidence="1 2" key="1">
    <citation type="submission" date="2016-10" db="EMBL/GenBank/DDBJ databases">
        <authorList>
            <person name="de Groot N.N."/>
        </authorList>
    </citation>
    <scope>NUCLEOTIDE SEQUENCE [LARGE SCALE GENOMIC DNA]</scope>
    <source>
        <strain evidence="1 2">558</strain>
    </source>
</reference>
<sequence length="188" mass="20612">MVAWPYPLSACCLLPVPSGTTAPDRELSPQAAPCLYLCRSEEKDGPPRFLGNPCMDMPCSSTPAALPCQAIRQGRVAFQHLKTVGDCHYHNFGALSHGLPTRCVRFAAAVTRHHATLAAGWWLALAGWDFHPLGFTTSFPPSRFPGCPGFAWRTQIWWMAVRRQSCLTDRLLALHPGTGRCSRPVPAC</sequence>
<dbReference type="AlphaFoldDB" id="A0A1H8KAB1"/>
<protein>
    <submittedName>
        <fullName evidence="1">Uncharacterized protein</fullName>
    </submittedName>
</protein>
<proteinExistence type="predicted"/>
<name>A0A1H8KAB1_9GAMM</name>
<evidence type="ECO:0000313" key="2">
    <source>
        <dbReference type="Proteomes" id="UP000199493"/>
    </source>
</evidence>
<accession>A0A1H8KAB1</accession>
<organism evidence="1 2">
    <name type="scientific">Vreelandella aquamarina</name>
    <dbReference type="NCBI Taxonomy" id="77097"/>
    <lineage>
        <taxon>Bacteria</taxon>
        <taxon>Pseudomonadati</taxon>
        <taxon>Pseudomonadota</taxon>
        <taxon>Gammaproteobacteria</taxon>
        <taxon>Oceanospirillales</taxon>
        <taxon>Halomonadaceae</taxon>
        <taxon>Vreelandella</taxon>
    </lineage>
</organism>
<gene>
    <name evidence="1" type="ORF">SAMN04490369_103016</name>
</gene>
<dbReference type="STRING" id="77097.SAMN04490369_103016"/>